<evidence type="ECO:0000313" key="2">
    <source>
        <dbReference type="EMBL" id="KAG8069892.1"/>
    </source>
</evidence>
<organism evidence="2 3">
    <name type="scientific">Zizania palustris</name>
    <name type="common">Northern wild rice</name>
    <dbReference type="NCBI Taxonomy" id="103762"/>
    <lineage>
        <taxon>Eukaryota</taxon>
        <taxon>Viridiplantae</taxon>
        <taxon>Streptophyta</taxon>
        <taxon>Embryophyta</taxon>
        <taxon>Tracheophyta</taxon>
        <taxon>Spermatophyta</taxon>
        <taxon>Magnoliopsida</taxon>
        <taxon>Liliopsida</taxon>
        <taxon>Poales</taxon>
        <taxon>Poaceae</taxon>
        <taxon>BOP clade</taxon>
        <taxon>Oryzoideae</taxon>
        <taxon>Oryzeae</taxon>
        <taxon>Zizaniinae</taxon>
        <taxon>Zizania</taxon>
    </lineage>
</organism>
<keyword evidence="3" id="KW-1185">Reference proteome</keyword>
<dbReference type="EMBL" id="JAAALK010000283">
    <property type="protein sequence ID" value="KAG8069892.1"/>
    <property type="molecule type" value="Genomic_DNA"/>
</dbReference>
<protein>
    <submittedName>
        <fullName evidence="2">Uncharacterized protein</fullName>
    </submittedName>
</protein>
<reference evidence="2" key="2">
    <citation type="submission" date="2021-02" db="EMBL/GenBank/DDBJ databases">
        <authorList>
            <person name="Kimball J.A."/>
            <person name="Haas M.W."/>
            <person name="Macchietto M."/>
            <person name="Kono T."/>
            <person name="Duquette J."/>
            <person name="Shao M."/>
        </authorList>
    </citation>
    <scope>NUCLEOTIDE SEQUENCE</scope>
    <source>
        <tissue evidence="2">Fresh leaf tissue</tissue>
    </source>
</reference>
<reference evidence="2" key="1">
    <citation type="journal article" date="2021" name="bioRxiv">
        <title>Whole Genome Assembly and Annotation of Northern Wild Rice, Zizania palustris L., Supports a Whole Genome Duplication in the Zizania Genus.</title>
        <authorList>
            <person name="Haas M."/>
            <person name="Kono T."/>
            <person name="Macchietto M."/>
            <person name="Millas R."/>
            <person name="McGilp L."/>
            <person name="Shao M."/>
            <person name="Duquette J."/>
            <person name="Hirsch C.N."/>
            <person name="Kimball J."/>
        </authorList>
    </citation>
    <scope>NUCLEOTIDE SEQUENCE</scope>
    <source>
        <tissue evidence="2">Fresh leaf tissue</tissue>
    </source>
</reference>
<name>A0A8J5SRP5_ZIZPA</name>
<dbReference type="AlphaFoldDB" id="A0A8J5SRP5"/>
<evidence type="ECO:0000256" key="1">
    <source>
        <dbReference type="SAM" id="MobiDB-lite"/>
    </source>
</evidence>
<sequence>MACGWNGELRGETQREKKRSRWLASSGNGKRDSLKCWDEARGHVSASSLSPSPSVPPQSAIAAAATTIAYPSLLLSSPPRRPITRVPIDAAPTFNVAPCLDTRPPSHASVLVFRLFVAPTASYLGDRSLSLPAHALCHLVPHRPVPHHLVPCNPTVSRPTVLCLTVSYLITLPPYGMTSVAMCVSHCPCTISSPPWRGQSSSVSVEKQW</sequence>
<comment type="caution">
    <text evidence="2">The sequence shown here is derived from an EMBL/GenBank/DDBJ whole genome shotgun (WGS) entry which is preliminary data.</text>
</comment>
<feature type="region of interest" description="Disordered" evidence="1">
    <location>
        <begin position="1"/>
        <end position="35"/>
    </location>
</feature>
<evidence type="ECO:0000313" key="3">
    <source>
        <dbReference type="Proteomes" id="UP000729402"/>
    </source>
</evidence>
<proteinExistence type="predicted"/>
<dbReference type="Proteomes" id="UP000729402">
    <property type="component" value="Unassembled WGS sequence"/>
</dbReference>
<gene>
    <name evidence="2" type="ORF">GUJ93_ZPchr0006g45425</name>
</gene>
<accession>A0A8J5SRP5</accession>